<dbReference type="EMBL" id="VUMB01000005">
    <property type="protein sequence ID" value="MSS39387.1"/>
    <property type="molecule type" value="Genomic_DNA"/>
</dbReference>
<proteinExistence type="predicted"/>
<keyword evidence="1" id="KW-0175">Coiled coil</keyword>
<gene>
    <name evidence="2" type="ORF">FYJ37_03200</name>
</gene>
<reference evidence="2 3" key="1">
    <citation type="submission" date="2019-08" db="EMBL/GenBank/DDBJ databases">
        <title>In-depth cultivation of the pig gut microbiome towards novel bacterial diversity and tailored functional studies.</title>
        <authorList>
            <person name="Wylensek D."/>
            <person name="Hitch T.C.A."/>
            <person name="Clavel T."/>
        </authorList>
    </citation>
    <scope>NUCLEOTIDE SEQUENCE [LARGE SCALE GENOMIC DNA]</scope>
    <source>
        <strain evidence="2 3">BL-389-WT-3D</strain>
    </source>
</reference>
<evidence type="ECO:0000313" key="3">
    <source>
        <dbReference type="Proteomes" id="UP000462363"/>
    </source>
</evidence>
<feature type="coiled-coil region" evidence="1">
    <location>
        <begin position="24"/>
        <end position="77"/>
    </location>
</feature>
<accession>A0A844F7V2</accession>
<dbReference type="RefSeq" id="WP_154322140.1">
    <property type="nucleotide sequence ID" value="NZ_VUMB01000005.1"/>
</dbReference>
<comment type="caution">
    <text evidence="2">The sequence shown here is derived from an EMBL/GenBank/DDBJ whole genome shotgun (WGS) entry which is preliminary data.</text>
</comment>
<name>A0A844F7V2_CLOSV</name>
<organism evidence="2 3">
    <name type="scientific">Clostridium scindens (strain JCM 10418 / VPI 12708)</name>
    <dbReference type="NCBI Taxonomy" id="29347"/>
    <lineage>
        <taxon>Bacteria</taxon>
        <taxon>Bacillati</taxon>
        <taxon>Bacillota</taxon>
        <taxon>Clostridia</taxon>
        <taxon>Lachnospirales</taxon>
        <taxon>Lachnospiraceae</taxon>
    </lineage>
</organism>
<sequence length="91" mass="10715">MAQLLIMKLLEVNENNEYGIINKLQLLKRKRELSEDEIAVLEELEEKTEDDMVKCAVNILLENKHNARKLINQLSEEDQATFKQFPIYNLL</sequence>
<protein>
    <submittedName>
        <fullName evidence="2">Uncharacterized protein</fullName>
    </submittedName>
</protein>
<evidence type="ECO:0000256" key="1">
    <source>
        <dbReference type="SAM" id="Coils"/>
    </source>
</evidence>
<dbReference type="Proteomes" id="UP000462363">
    <property type="component" value="Unassembled WGS sequence"/>
</dbReference>
<evidence type="ECO:0000313" key="2">
    <source>
        <dbReference type="EMBL" id="MSS39387.1"/>
    </source>
</evidence>
<dbReference type="AlphaFoldDB" id="A0A844F7V2"/>